<dbReference type="Gramene" id="C.cajan_30065.t">
    <property type="protein sequence ID" value="C.cajan_30065.t"/>
    <property type="gene ID" value="C.cajan_30065"/>
</dbReference>
<name>A0A151RU98_CAJCA</name>
<dbReference type="EMBL" id="KQ483569">
    <property type="protein sequence ID" value="KYP46116.1"/>
    <property type="molecule type" value="Genomic_DNA"/>
</dbReference>
<dbReference type="Proteomes" id="UP000075243">
    <property type="component" value="Unassembled WGS sequence"/>
</dbReference>
<evidence type="ECO:0008006" key="3">
    <source>
        <dbReference type="Google" id="ProtNLM"/>
    </source>
</evidence>
<accession>A0A151RU98</accession>
<organism evidence="1 2">
    <name type="scientific">Cajanus cajan</name>
    <name type="common">Pigeon pea</name>
    <name type="synonym">Cajanus indicus</name>
    <dbReference type="NCBI Taxonomy" id="3821"/>
    <lineage>
        <taxon>Eukaryota</taxon>
        <taxon>Viridiplantae</taxon>
        <taxon>Streptophyta</taxon>
        <taxon>Embryophyta</taxon>
        <taxon>Tracheophyta</taxon>
        <taxon>Spermatophyta</taxon>
        <taxon>Magnoliopsida</taxon>
        <taxon>eudicotyledons</taxon>
        <taxon>Gunneridae</taxon>
        <taxon>Pentapetalae</taxon>
        <taxon>rosids</taxon>
        <taxon>fabids</taxon>
        <taxon>Fabales</taxon>
        <taxon>Fabaceae</taxon>
        <taxon>Papilionoideae</taxon>
        <taxon>50 kb inversion clade</taxon>
        <taxon>NPAAA clade</taxon>
        <taxon>indigoferoid/millettioid clade</taxon>
        <taxon>Phaseoleae</taxon>
        <taxon>Cajanus</taxon>
    </lineage>
</organism>
<keyword evidence="2" id="KW-1185">Reference proteome</keyword>
<gene>
    <name evidence="1" type="ORF">KK1_032350</name>
</gene>
<reference evidence="1" key="1">
    <citation type="journal article" date="2012" name="Nat. Biotechnol.">
        <title>Draft genome sequence of pigeonpea (Cajanus cajan), an orphan legume crop of resource-poor farmers.</title>
        <authorList>
            <person name="Varshney R.K."/>
            <person name="Chen W."/>
            <person name="Li Y."/>
            <person name="Bharti A.K."/>
            <person name="Saxena R.K."/>
            <person name="Schlueter J.A."/>
            <person name="Donoghue M.T."/>
            <person name="Azam S."/>
            <person name="Fan G."/>
            <person name="Whaley A.M."/>
            <person name="Farmer A.D."/>
            <person name="Sheridan J."/>
            <person name="Iwata A."/>
            <person name="Tuteja R."/>
            <person name="Penmetsa R.V."/>
            <person name="Wu W."/>
            <person name="Upadhyaya H.D."/>
            <person name="Yang S.P."/>
            <person name="Shah T."/>
            <person name="Saxena K.B."/>
            <person name="Michael T."/>
            <person name="McCombie W.R."/>
            <person name="Yang B."/>
            <person name="Zhang G."/>
            <person name="Yang H."/>
            <person name="Wang J."/>
            <person name="Spillane C."/>
            <person name="Cook D.R."/>
            <person name="May G.D."/>
            <person name="Xu X."/>
            <person name="Jackson S.A."/>
        </authorList>
    </citation>
    <scope>NUCLEOTIDE SEQUENCE [LARGE SCALE GENOMIC DNA]</scope>
</reference>
<evidence type="ECO:0000313" key="1">
    <source>
        <dbReference type="EMBL" id="KYP46116.1"/>
    </source>
</evidence>
<feature type="non-terminal residue" evidence="1">
    <location>
        <position position="1"/>
    </location>
</feature>
<dbReference type="AlphaFoldDB" id="A0A151RU98"/>
<protein>
    <recommendedName>
        <fullName evidence="3">Retrovirus-related Pol polyprotein from transposon TNT 1-94</fullName>
    </recommendedName>
</protein>
<sequence>EIHTQFRYQICFYHSDNSKEYFPQKNGVAKHKHQHIIDIARTLLVHSNAPLKFCKDVTLMVSYLNNIMPFFSISNIVPHFILFLNEPCSKLGAYNLYAPT</sequence>
<dbReference type="SUPFAM" id="SSF53098">
    <property type="entry name" value="Ribonuclease H-like"/>
    <property type="match status" value="1"/>
</dbReference>
<evidence type="ECO:0000313" key="2">
    <source>
        <dbReference type="Proteomes" id="UP000075243"/>
    </source>
</evidence>
<proteinExistence type="predicted"/>
<dbReference type="InterPro" id="IPR012337">
    <property type="entry name" value="RNaseH-like_sf"/>
</dbReference>